<dbReference type="Pfam" id="PF01464">
    <property type="entry name" value="SLT"/>
    <property type="match status" value="1"/>
</dbReference>
<comment type="caution">
    <text evidence="3">The sequence shown here is derived from an EMBL/GenBank/DDBJ whole genome shotgun (WGS) entry which is preliminary data.</text>
</comment>
<comment type="similarity">
    <text evidence="1">Belongs to the virb1 family.</text>
</comment>
<sequence length="175" mass="18744">MSAARQIAVLAGLAGLFAVLSKKTLALPGAALPPGSVGALAVETVNRYFGGRIDPMILAAMAKIESGNNPLALRFEPHLPDYSVGLMQTLVGTAQWLWRDMGYRALPEPDAASLTDAATSMYFGAAYVDWLSNYRGVRRSEQWIVESYNGGPGNSNSQTRNHWQKYLAAKAALGG</sequence>
<evidence type="ECO:0000313" key="4">
    <source>
        <dbReference type="Proteomes" id="UP000277424"/>
    </source>
</evidence>
<accession>A0A420WQH4</accession>
<reference evidence="3 4" key="1">
    <citation type="submission" date="2018-10" db="EMBL/GenBank/DDBJ databases">
        <title>Comparative analysis of microorganisms from saline springs in Andes Mountain Range, Colombia.</title>
        <authorList>
            <person name="Rubin E."/>
        </authorList>
    </citation>
    <scope>NUCLEOTIDE SEQUENCE [LARGE SCALE GENOMIC DNA]</scope>
    <source>
        <strain evidence="3 4">USBA 36</strain>
    </source>
</reference>
<evidence type="ECO:0000259" key="2">
    <source>
        <dbReference type="Pfam" id="PF01464"/>
    </source>
</evidence>
<feature type="domain" description="Transglycosylase SLT" evidence="2">
    <location>
        <begin position="52"/>
        <end position="162"/>
    </location>
</feature>
<dbReference type="PANTHER" id="PTHR37179">
    <property type="entry name" value="TRANSGLYCOSYLASE"/>
    <property type="match status" value="1"/>
</dbReference>
<evidence type="ECO:0000256" key="1">
    <source>
        <dbReference type="ARBA" id="ARBA00009387"/>
    </source>
</evidence>
<evidence type="ECO:0000313" key="3">
    <source>
        <dbReference type="EMBL" id="RKQ73112.1"/>
    </source>
</evidence>
<dbReference type="RefSeq" id="WP_121217862.1">
    <property type="nucleotide sequence ID" value="NZ_RBIG01000001.1"/>
</dbReference>
<dbReference type="InterPro" id="IPR023346">
    <property type="entry name" value="Lysozyme-like_dom_sf"/>
</dbReference>
<dbReference type="SUPFAM" id="SSF53955">
    <property type="entry name" value="Lysozyme-like"/>
    <property type="match status" value="1"/>
</dbReference>
<dbReference type="EMBL" id="RBIG01000001">
    <property type="protein sequence ID" value="RKQ73112.1"/>
    <property type="molecule type" value="Genomic_DNA"/>
</dbReference>
<dbReference type="PANTHER" id="PTHR37179:SF1">
    <property type="entry name" value="TRANSGLYCOSYLASE"/>
    <property type="match status" value="1"/>
</dbReference>
<dbReference type="AlphaFoldDB" id="A0A420WQH4"/>
<dbReference type="InterPro" id="IPR008258">
    <property type="entry name" value="Transglycosylase_SLT_dom_1"/>
</dbReference>
<gene>
    <name evidence="3" type="ORF">BCL74_0885</name>
</gene>
<protein>
    <submittedName>
        <fullName evidence="3">Transglycosylase-like protein with SLT domain</fullName>
    </submittedName>
</protein>
<dbReference type="Gene3D" id="1.10.530.10">
    <property type="match status" value="1"/>
</dbReference>
<dbReference type="Proteomes" id="UP000277424">
    <property type="component" value="Unassembled WGS sequence"/>
</dbReference>
<dbReference type="OrthoDB" id="9799970at2"/>
<proteinExistence type="inferred from homology"/>
<name>A0A420WQH4_9PROT</name>
<organism evidence="3 4">
    <name type="scientific">Oceanibaculum indicum</name>
    <dbReference type="NCBI Taxonomy" id="526216"/>
    <lineage>
        <taxon>Bacteria</taxon>
        <taxon>Pseudomonadati</taxon>
        <taxon>Pseudomonadota</taxon>
        <taxon>Alphaproteobacteria</taxon>
        <taxon>Rhodospirillales</taxon>
        <taxon>Oceanibaculaceae</taxon>
        <taxon>Oceanibaculum</taxon>
    </lineage>
</organism>